<dbReference type="InterPro" id="IPR041228">
    <property type="entry name" value="Dynein_C"/>
</dbReference>
<name>A0ABM0LZT2_SACKO</name>
<evidence type="ECO:0000313" key="10">
    <source>
        <dbReference type="Proteomes" id="UP000694865"/>
    </source>
</evidence>
<feature type="domain" description="Dynein heavy chain 3 AAA+ lid" evidence="7">
    <location>
        <begin position="113"/>
        <end position="181"/>
    </location>
</feature>
<proteinExistence type="predicted"/>
<evidence type="ECO:0000259" key="6">
    <source>
        <dbReference type="Pfam" id="PF12781"/>
    </source>
</evidence>
<dbReference type="PANTHER" id="PTHR46961">
    <property type="entry name" value="DYNEIN HEAVY CHAIN 1, AXONEMAL-LIKE PROTEIN"/>
    <property type="match status" value="1"/>
</dbReference>
<evidence type="ECO:0000259" key="5">
    <source>
        <dbReference type="Pfam" id="PF03028"/>
    </source>
</evidence>
<dbReference type="Gene3D" id="1.10.8.1220">
    <property type="match status" value="1"/>
</dbReference>
<evidence type="ECO:0000256" key="2">
    <source>
        <dbReference type="ARBA" id="ARBA00023069"/>
    </source>
</evidence>
<keyword evidence="2" id="KW-0969">Cilium</keyword>
<keyword evidence="10" id="KW-1185">Reference proteome</keyword>
<feature type="domain" description="Dynein heavy chain AAA lid" evidence="8">
    <location>
        <begin position="1253"/>
        <end position="1404"/>
    </location>
</feature>
<evidence type="ECO:0000259" key="8">
    <source>
        <dbReference type="Pfam" id="PF18198"/>
    </source>
</evidence>
<dbReference type="InterPro" id="IPR041658">
    <property type="entry name" value="AAA_lid_11"/>
</dbReference>
<evidence type="ECO:0000256" key="3">
    <source>
        <dbReference type="ARBA" id="ARBA00023273"/>
    </source>
</evidence>
<accession>A0ABM0LZT2</accession>
<dbReference type="Proteomes" id="UP000694865">
    <property type="component" value="Unplaced"/>
</dbReference>
<dbReference type="GeneID" id="100374716"/>
<dbReference type="Gene3D" id="1.20.920.20">
    <property type="match status" value="1"/>
</dbReference>
<feature type="domain" description="Dynein heavy chain region D6 P-loop" evidence="5">
    <location>
        <begin position="1110"/>
        <end position="1222"/>
    </location>
</feature>
<feature type="region of interest" description="Disordered" evidence="4">
    <location>
        <begin position="380"/>
        <end position="412"/>
    </location>
</feature>
<dbReference type="Pfam" id="PF18199">
    <property type="entry name" value="Dynein_C"/>
    <property type="match status" value="1"/>
</dbReference>
<dbReference type="InterPro" id="IPR043160">
    <property type="entry name" value="Dynein_C_barrel"/>
</dbReference>
<dbReference type="InterPro" id="IPR026983">
    <property type="entry name" value="DHC"/>
</dbReference>
<dbReference type="InterPro" id="IPR042219">
    <property type="entry name" value="AAA_lid_11_sf"/>
</dbReference>
<dbReference type="Pfam" id="PF12781">
    <property type="entry name" value="AAA_9"/>
    <property type="match status" value="1"/>
</dbReference>
<dbReference type="Gene3D" id="1.20.1270.280">
    <property type="match status" value="1"/>
</dbReference>
<dbReference type="Gene3D" id="3.10.490.20">
    <property type="match status" value="1"/>
</dbReference>
<dbReference type="InterPro" id="IPR035706">
    <property type="entry name" value="AAA_9"/>
</dbReference>
<dbReference type="InterPro" id="IPR027417">
    <property type="entry name" value="P-loop_NTPase"/>
</dbReference>
<feature type="domain" description="Dynein heavy chain C-terminal" evidence="9">
    <location>
        <begin position="1486"/>
        <end position="1777"/>
    </location>
</feature>
<evidence type="ECO:0000256" key="4">
    <source>
        <dbReference type="SAM" id="MobiDB-lite"/>
    </source>
</evidence>
<feature type="compositionally biased region" description="Polar residues" evidence="4">
    <location>
        <begin position="296"/>
        <end position="309"/>
    </location>
</feature>
<comment type="subcellular location">
    <subcellularLocation>
        <location evidence="1">Cytoplasm</location>
        <location evidence="1">Cytoskeleton</location>
        <location evidence="1">Cilium axoneme</location>
    </subcellularLocation>
</comment>
<feature type="compositionally biased region" description="Basic and acidic residues" evidence="4">
    <location>
        <begin position="461"/>
        <end position="482"/>
    </location>
</feature>
<evidence type="ECO:0000259" key="7">
    <source>
        <dbReference type="Pfam" id="PF17857"/>
    </source>
</evidence>
<dbReference type="PANTHER" id="PTHR46961:SF15">
    <property type="entry name" value="AAA+ ATPASE DOMAIN-CONTAINING PROTEIN"/>
    <property type="match status" value="1"/>
</dbReference>
<gene>
    <name evidence="11" type="primary">LOC100374716</name>
</gene>
<keyword evidence="3" id="KW-0966">Cell projection</keyword>
<feature type="domain" description="Dynein heavy chain ATP-binding dynein motor region" evidence="6">
    <location>
        <begin position="633"/>
        <end position="849"/>
    </location>
</feature>
<evidence type="ECO:0000256" key="1">
    <source>
        <dbReference type="ARBA" id="ARBA00004430"/>
    </source>
</evidence>
<reference evidence="11" key="1">
    <citation type="submission" date="2025-08" db="UniProtKB">
        <authorList>
            <consortium name="RefSeq"/>
        </authorList>
    </citation>
    <scope>IDENTIFICATION</scope>
    <source>
        <tissue evidence="11">Testes</tissue>
    </source>
</reference>
<dbReference type="InterPro" id="IPR004273">
    <property type="entry name" value="Dynein_heavy_D6_P-loop"/>
</dbReference>
<dbReference type="Pfam" id="PF17857">
    <property type="entry name" value="AAA_lid_1"/>
    <property type="match status" value="1"/>
</dbReference>
<evidence type="ECO:0000313" key="11">
    <source>
        <dbReference type="RefSeq" id="XP_006813273.1"/>
    </source>
</evidence>
<feature type="region of interest" description="Disordered" evidence="4">
    <location>
        <begin position="295"/>
        <end position="334"/>
    </location>
</feature>
<dbReference type="Pfam" id="PF18198">
    <property type="entry name" value="AAA_lid_11"/>
    <property type="match status" value="1"/>
</dbReference>
<dbReference type="RefSeq" id="XP_006813273.1">
    <property type="nucleotide sequence ID" value="XM_006813210.1"/>
</dbReference>
<sequence length="1783" mass="203669">MNVLLVGPPGAGKTSLINDFLDNQDTSNNVTKRLVFSGASKALPIQQFVERHFAVFNLPEPRDNALESIVTAILETNMTKNDSPGLMQELHESIVKASCKLLTSVQDVLRPTPMSGRYHYLFTLKDLTVAFQCLTRLSEEAREKEIMVISLWRHELKRIMLDQLCRNADITWFEQNMQDIITEEEDEYDKQFELLREANLKSRQVKIEEELVTFRKKVVDCRSSLQQSKEQVFHWKSKVDRACIERLRSFQNPPLIVLQVMEMVLTMIGKQKPVHYYDKFGGSDAKLPNEDASLISGRQSTSSGASKSPTKGWRAGQKDTATSGYQPKKDEDKERKAKWKQIQIILNDSVKFVDMLHNVRWEDGIDDDVLAGVEYYLPRSKEGDGVTGEGSLLDVPGSSSLPDSKKRTLSPSNSGGITIAATRYSSEDAGTLVAYTCAIVEYSHKCGPLREALRKLDDLEKEKEENERLQREREERERREKDEIEEEEPEADIEYVEDDIKRLQSDVDVLQAEFDASVVDKHSLEMKLVASNERLRAATEMIHNLRSKESHWREYVKDNSQTDLLLFNCLAAAGFLTYCAPMVPDTRRRFIAEFTKICSDKGLKEPKKKLFNNLSLIEFLYTKVDIQALHILHLPMTPSVQENACLMMQQLSCTAWNLICDPTSRVQDWLYKYLKSNLVQVKYCELRSHLETCLSEGQNLLVTDCDVDALAEDGRFFQVLRQRMAFLKGRQPFKMNVGDHEVECSPSFRLYLHTTCQPQQVPNTLAAYTAVTYFYQVRHDIEEELLDRFMTLEKARLNDEKLSLSQEKIENMEHLESLEKQMLECLAGDTRLLNDLVTTKKLAEMKKHYDETLESQERIRLSENSIKNAREGYRAVALRGAVCFDTTRTMAEINPIYQTSWQQFLETYDVSIKHSDRAAVKAVVDRLTLAAYTTTAKSLLERDRIIYSILLALEVEDSEGHLGPGEREFLVSPNFGASVMQAIGKAVPPDHRIAQAKKPFDWMLDDQFHNLQLLGIHYEWFQEMFERMPKDGRETQWRTMGEHETPELSPLPERMDEIYSPIQRLLVMRAFRQDRLMQAATVFVTSVLGKKYVGDVPADLNQVLRQTFPTSPIMLMYTNESETPERMFLECGLKKQIATTIVPLYNAGHNEERKARKVIKKAMEEGSYVLLQNGHNSLHLLNSLESLLLDVQNPDPNFRLWITAQITPKIPVRLLQISAKIVVDSPRVMKDNMIRALCVLDAETLKSSTRTEWPPMIHNLCLLHGAIRLRARFGHAGWNRPYSMDFGSTELFEGLMIAAVAFKDTPLPDGEGLRGVSWLGIRYLLTEITYGSHIMDDFDQVSLAALIEYWVGPNAVKREFEATKLKYKIPAAFFNPNIRVANLLQALENLPNHALDVPEACSIHFSMEDEGKPMTNLGDDQYVFTRLNAIIDAMPETPTLSHALIERPPTPQTGPSLVNVTSVASTMAVDVANQGVYASASFIAAKNRKDTEIWEICHTLLPKLPRGWNRDYIAERVKKIGGDTPFNRFMLREIDMMINLLAEIRLSLQTLKQITENPVGLFGDRLSEKLLSIADDLYNQRVPEAWRKLAGDSAPPSNWQLASWFADLQQRCQHFERILVLGRDKFPAFWLGAFFYPRALLAMIKQEAMRIYGSQTSQVEPFVFQTEITARDKDHVRDPPQEGVFVHGIFMWGCTWEKTTGELHDTPPKHGPTPLPIVHILCMPQSEKPALNDPQKAAETYACPVYPSRICPREPVMVMDVRHDSVPAQRWALRGLSATIRPY</sequence>
<feature type="region of interest" description="Disordered" evidence="4">
    <location>
        <begin position="461"/>
        <end position="490"/>
    </location>
</feature>
<dbReference type="Gene3D" id="3.40.50.300">
    <property type="entry name" value="P-loop containing nucleotide triphosphate hydrolases"/>
    <property type="match status" value="3"/>
</dbReference>
<organism evidence="10 11">
    <name type="scientific">Saccoglossus kowalevskii</name>
    <name type="common">Acorn worm</name>
    <dbReference type="NCBI Taxonomy" id="10224"/>
    <lineage>
        <taxon>Eukaryota</taxon>
        <taxon>Metazoa</taxon>
        <taxon>Hemichordata</taxon>
        <taxon>Enteropneusta</taxon>
        <taxon>Harrimaniidae</taxon>
        <taxon>Saccoglossus</taxon>
    </lineage>
</organism>
<dbReference type="InterPro" id="IPR041589">
    <property type="entry name" value="DNAH3_AAA_lid_1"/>
</dbReference>
<evidence type="ECO:0000259" key="9">
    <source>
        <dbReference type="Pfam" id="PF18199"/>
    </source>
</evidence>
<dbReference type="Pfam" id="PF03028">
    <property type="entry name" value="Dynein_heavy"/>
    <property type="match status" value="1"/>
</dbReference>
<dbReference type="Gene3D" id="1.10.8.720">
    <property type="entry name" value="Region D6 of dynein motor"/>
    <property type="match status" value="1"/>
</dbReference>
<protein>
    <submittedName>
        <fullName evidence="11">Dynein heavy chain 5, axonemal-like</fullName>
    </submittedName>
</protein>